<accession>A0ABN8ZGA0</accession>
<protein>
    <submittedName>
        <fullName evidence="2">Uncharacterized protein</fullName>
    </submittedName>
</protein>
<proteinExistence type="predicted"/>
<keyword evidence="3" id="KW-1185">Reference proteome</keyword>
<dbReference type="Proteomes" id="UP001176941">
    <property type="component" value="Chromosome 33"/>
</dbReference>
<evidence type="ECO:0000313" key="3">
    <source>
        <dbReference type="Proteomes" id="UP001176941"/>
    </source>
</evidence>
<feature type="region of interest" description="Disordered" evidence="1">
    <location>
        <begin position="1"/>
        <end position="26"/>
    </location>
</feature>
<evidence type="ECO:0000313" key="2">
    <source>
        <dbReference type="EMBL" id="CAI9172520.1"/>
    </source>
</evidence>
<evidence type="ECO:0000256" key="1">
    <source>
        <dbReference type="SAM" id="MobiDB-lite"/>
    </source>
</evidence>
<dbReference type="EMBL" id="OX459969">
    <property type="protein sequence ID" value="CAI9172520.1"/>
    <property type="molecule type" value="Genomic_DNA"/>
</dbReference>
<reference evidence="2" key="1">
    <citation type="submission" date="2023-04" db="EMBL/GenBank/DDBJ databases">
        <authorList>
            <consortium name="ELIXIR-Norway"/>
        </authorList>
    </citation>
    <scope>NUCLEOTIDE SEQUENCE [LARGE SCALE GENOMIC DNA]</scope>
</reference>
<name>A0ABN8ZGA0_RANTA</name>
<organism evidence="2 3">
    <name type="scientific">Rangifer tarandus platyrhynchus</name>
    <name type="common">Svalbard reindeer</name>
    <dbReference type="NCBI Taxonomy" id="3082113"/>
    <lineage>
        <taxon>Eukaryota</taxon>
        <taxon>Metazoa</taxon>
        <taxon>Chordata</taxon>
        <taxon>Craniata</taxon>
        <taxon>Vertebrata</taxon>
        <taxon>Euteleostomi</taxon>
        <taxon>Mammalia</taxon>
        <taxon>Eutheria</taxon>
        <taxon>Laurasiatheria</taxon>
        <taxon>Artiodactyla</taxon>
        <taxon>Ruminantia</taxon>
        <taxon>Pecora</taxon>
        <taxon>Cervidae</taxon>
        <taxon>Odocoileinae</taxon>
        <taxon>Rangifer</taxon>
    </lineage>
</organism>
<sequence length="123" mass="12570">MSRQSLSRGKVQAGTQRWAPGAGKAAPGVLGGLQPVARERQPAQVLLTPAGVCLGDSQRGRELAQGAAMGVQVGQVLVPVDAPAAPLPPPHSDRAQAALCRREDSGETLLRGPAPLGLGYPLL</sequence>
<gene>
    <name evidence="2" type="ORF">MRATA1EN1_LOCUS21482</name>
</gene>